<dbReference type="InterPro" id="IPR014001">
    <property type="entry name" value="Helicase_ATP-bd"/>
</dbReference>
<dbReference type="InterPro" id="IPR001650">
    <property type="entry name" value="Helicase_C-like"/>
</dbReference>
<keyword evidence="4" id="KW-0067">ATP-binding</keyword>
<keyword evidence="1" id="KW-0547">Nucleotide-binding</keyword>
<feature type="domain" description="Helicase ATP-binding" evidence="5">
    <location>
        <begin position="316"/>
        <end position="488"/>
    </location>
</feature>
<dbReference type="PROSITE" id="PS51194">
    <property type="entry name" value="HELICASE_CTER"/>
    <property type="match status" value="1"/>
</dbReference>
<dbReference type="PANTHER" id="PTHR47961">
    <property type="entry name" value="DNA POLYMERASE THETA, PUTATIVE (AFU_ORTHOLOGUE AFUA_1G05260)-RELATED"/>
    <property type="match status" value="1"/>
</dbReference>
<dbReference type="PROSITE" id="PS51192">
    <property type="entry name" value="HELICASE_ATP_BIND_1"/>
    <property type="match status" value="1"/>
</dbReference>
<evidence type="ECO:0000256" key="4">
    <source>
        <dbReference type="ARBA" id="ARBA00022840"/>
    </source>
</evidence>
<dbReference type="SMART" id="SM00487">
    <property type="entry name" value="DEXDc"/>
    <property type="match status" value="1"/>
</dbReference>
<evidence type="ECO:0000256" key="1">
    <source>
        <dbReference type="ARBA" id="ARBA00022741"/>
    </source>
</evidence>
<dbReference type="AlphaFoldDB" id="A0A833PTW3"/>
<organism evidence="7 8">
    <name type="scientific">Burkholderia lata (strain ATCC 17760 / DSM 23089 / LMG 22485 / NCIMB 9086 / R18194 / 383)</name>
    <dbReference type="NCBI Taxonomy" id="482957"/>
    <lineage>
        <taxon>Bacteria</taxon>
        <taxon>Pseudomonadati</taxon>
        <taxon>Pseudomonadota</taxon>
        <taxon>Betaproteobacteria</taxon>
        <taxon>Burkholderiales</taxon>
        <taxon>Burkholderiaceae</taxon>
        <taxon>Burkholderia</taxon>
        <taxon>Burkholderia cepacia complex</taxon>
    </lineage>
</organism>
<feature type="domain" description="Helicase C-terminal" evidence="6">
    <location>
        <begin position="552"/>
        <end position="747"/>
    </location>
</feature>
<dbReference type="EMBL" id="WNDV01000010">
    <property type="protein sequence ID" value="KAF1037015.1"/>
    <property type="molecule type" value="Genomic_DNA"/>
</dbReference>
<dbReference type="GO" id="GO:0016787">
    <property type="term" value="F:hydrolase activity"/>
    <property type="evidence" value="ECO:0007669"/>
    <property type="project" value="UniProtKB-KW"/>
</dbReference>
<dbReference type="Pfam" id="PF00271">
    <property type="entry name" value="Helicase_C"/>
    <property type="match status" value="1"/>
</dbReference>
<dbReference type="InterPro" id="IPR027417">
    <property type="entry name" value="P-loop_NTPase"/>
</dbReference>
<dbReference type="Gene3D" id="3.40.50.300">
    <property type="entry name" value="P-loop containing nucleotide triphosphate hydrolases"/>
    <property type="match status" value="2"/>
</dbReference>
<dbReference type="Proteomes" id="UP000467522">
    <property type="component" value="Unassembled WGS sequence"/>
</dbReference>
<evidence type="ECO:0000256" key="3">
    <source>
        <dbReference type="ARBA" id="ARBA00022806"/>
    </source>
</evidence>
<dbReference type="GO" id="GO:0005524">
    <property type="term" value="F:ATP binding"/>
    <property type="evidence" value="ECO:0007669"/>
    <property type="project" value="UniProtKB-KW"/>
</dbReference>
<dbReference type="GO" id="GO:0003676">
    <property type="term" value="F:nucleic acid binding"/>
    <property type="evidence" value="ECO:0007669"/>
    <property type="project" value="InterPro"/>
</dbReference>
<evidence type="ECO:0000256" key="2">
    <source>
        <dbReference type="ARBA" id="ARBA00022801"/>
    </source>
</evidence>
<evidence type="ECO:0000259" key="5">
    <source>
        <dbReference type="PROSITE" id="PS51192"/>
    </source>
</evidence>
<evidence type="ECO:0000313" key="8">
    <source>
        <dbReference type="Proteomes" id="UP000467522"/>
    </source>
</evidence>
<dbReference type="CDD" id="cd17921">
    <property type="entry name" value="DEXHc_Ski2"/>
    <property type="match status" value="1"/>
</dbReference>
<dbReference type="Pfam" id="PF00270">
    <property type="entry name" value="DEAD"/>
    <property type="match status" value="1"/>
</dbReference>
<dbReference type="SUPFAM" id="SSF52540">
    <property type="entry name" value="P-loop containing nucleoside triphosphate hydrolases"/>
    <property type="match status" value="1"/>
</dbReference>
<accession>A0A833PTW3</accession>
<dbReference type="PANTHER" id="PTHR47961:SF6">
    <property type="entry name" value="DNA-DIRECTED DNA POLYMERASE"/>
    <property type="match status" value="1"/>
</dbReference>
<proteinExistence type="predicted"/>
<dbReference type="GO" id="GO:0004386">
    <property type="term" value="F:helicase activity"/>
    <property type="evidence" value="ECO:0007669"/>
    <property type="project" value="UniProtKB-KW"/>
</dbReference>
<sequence length="1170" mass="129635">MPTTPDAITAAIEEAAAAGFRGHLIARGQARAIIWRDGELPPDAPGFAPQLSYDLHSYGYALLGLGLRLRELGGDAQQARIAFEQAATALEAVIAKGDRKQVDRDFHFIMAAASYHLAHLSARSYSLLAIVEAEENFSVIERVLAQLMRRNFGALRFSVFDYRASGEGSDARIAAAIQANLDQAVGVVDHIDGDTNFVFDGLDTALTDTFLAAMSLFLMALDRGERPLLDQAMERLRMGLATCSELNMVPQWWVHRIAIHLLSDLWSNTFHERVPLEPAGGEAADWPRLRELFIALLQRRPKAEVDLWPSQIEAATRAVDQSDDLVVSLPTSAGKTRIAELCILRCLAGGKRVFFVTPLRALSAQTETTLQRTFGPLGKTISALYGSIGMSGFDENAIRERDIVVATPEKLDFALRNDPSLLDDVGLLVFDEGHMIGINEREVRYEVQIQRLLRRPDAQERRIVCLSAILPDGDQLDDFAAWLRRDHPGGLIKNDWRPTRLRFGEVVWTTPTARLNLRVGDERPWVQRFLTGVTPPNWIPPKRRRNRLFPDNQRELCLATAWRLVEDGQTVLIFCPERRSVEPFADVIVDLHERGSLRSLLQVDPAALNTAIALGEEWLGPNSAILKCLRLGVALHHGALPTAYRKEVERLLRENVLRVTVSSPTLAQGLNLSATAVIMHSLHRNGERIEISEFKNVIGRAGRAYVDVEGIVLFPMFDDIAKKRRNWEALITDLGARQMESGLVRLVAVLLLRMLDHVGGDPDQLVEYVVNNAAAWTFPEIANETPEDRERAHTEWERHVATLDTAILSLIGENDIPDEGVEAALDDILQSSLWHRRLLRQNEQMQRVLKTGLVSRSRFIWSQSTAARRRGYFLAGIGLATGHALDAIAVHSNLLLLEANGAILVGNNEAAIAAITALAELVFAFYPFTPDPMPANWRDILRAWLLGQALAGIAAGQESETLQFIEGGLVYRLPWAMEAIRVRAVANGDTINDLQVDDYELGLAVPAVETGTLNRSSSILIQAGFSSRLAAIKAVSDTGATFENGRGLRRWLNSEVVAQRSGQLDWPTAETKTMWAEFVQSFSPRENHIWTDRRYWANVAWHSAPPPSGTPVQIHDWGGQRCVLSADGTLLGSLPALLNPARAGLIRANVSQDVSKIDIIYVGPDDLFVA</sequence>
<dbReference type="InterPro" id="IPR050474">
    <property type="entry name" value="Hel308_SKI2-like"/>
</dbReference>
<name>A0A833PTW3_BURL3</name>
<dbReference type="InterPro" id="IPR011545">
    <property type="entry name" value="DEAD/DEAH_box_helicase_dom"/>
</dbReference>
<gene>
    <name evidence="7" type="primary">helY</name>
    <name evidence="7" type="ORF">GAK33_03499</name>
</gene>
<dbReference type="RefSeq" id="WP_278647322.1">
    <property type="nucleotide sequence ID" value="NZ_WNDV01000010.1"/>
</dbReference>
<reference evidence="8" key="1">
    <citation type="journal article" date="2020" name="MBio">
        <title>Horizontal gene transfer to a defensive symbiont with a reduced genome amongst a multipartite beetle microbiome.</title>
        <authorList>
            <person name="Waterworth S.C."/>
            <person name="Florez L.V."/>
            <person name="Rees E.R."/>
            <person name="Hertweck C."/>
            <person name="Kaltenpoth M."/>
            <person name="Kwan J.C."/>
        </authorList>
    </citation>
    <scope>NUCLEOTIDE SEQUENCE [LARGE SCALE GENOMIC DNA]</scope>
</reference>
<evidence type="ECO:0000259" key="6">
    <source>
        <dbReference type="PROSITE" id="PS51194"/>
    </source>
</evidence>
<keyword evidence="3 7" id="KW-0347">Helicase</keyword>
<keyword evidence="2" id="KW-0378">Hydrolase</keyword>
<evidence type="ECO:0000313" key="7">
    <source>
        <dbReference type="EMBL" id="KAF1037015.1"/>
    </source>
</evidence>
<dbReference type="SMART" id="SM00490">
    <property type="entry name" value="HELICc"/>
    <property type="match status" value="1"/>
</dbReference>
<protein>
    <submittedName>
        <fullName evidence="7">Putative helicase HelY</fullName>
    </submittedName>
</protein>
<comment type="caution">
    <text evidence="7">The sequence shown here is derived from an EMBL/GenBank/DDBJ whole genome shotgun (WGS) entry which is preliminary data.</text>
</comment>